<dbReference type="AlphaFoldDB" id="A0A1W6YMI1"/>
<gene>
    <name evidence="1" type="ORF">CAL12_16395</name>
</gene>
<dbReference type="Proteomes" id="UP000194151">
    <property type="component" value="Chromosome"/>
</dbReference>
<dbReference type="OrthoDB" id="8549796at2"/>
<evidence type="ECO:0000313" key="1">
    <source>
        <dbReference type="EMBL" id="ARP82238.1"/>
    </source>
</evidence>
<dbReference type="KEGG" id="bgv:CAL12_16395"/>
<dbReference type="STRING" id="1416806.CAL12_16395"/>
<evidence type="ECO:0000313" key="2">
    <source>
        <dbReference type="Proteomes" id="UP000194151"/>
    </source>
</evidence>
<dbReference type="EMBL" id="CP021108">
    <property type="protein sequence ID" value="ARP82238.1"/>
    <property type="molecule type" value="Genomic_DNA"/>
</dbReference>
<sequence>MRFRHSISLSMGLAALAFTTACTWKDAYYAVQGSHQNQCRFLADVQERQRCLQTTSYDTYESERQKMRP</sequence>
<name>A0A1W6YMI1_9BORD</name>
<dbReference type="RefSeq" id="WP_086065616.1">
    <property type="nucleotide sequence ID" value="NZ_CP021108.1"/>
</dbReference>
<proteinExistence type="predicted"/>
<reference evidence="1 2" key="1">
    <citation type="submission" date="2017-05" db="EMBL/GenBank/DDBJ databases">
        <title>Complete and WGS of Bordetella genogroups.</title>
        <authorList>
            <person name="Spilker T."/>
            <person name="LiPuma J."/>
        </authorList>
    </citation>
    <scope>NUCLEOTIDE SEQUENCE [LARGE SCALE GENOMIC DNA]</scope>
    <source>
        <strain evidence="1 2">AU19157</strain>
    </source>
</reference>
<accession>A0A1W6YMI1</accession>
<protein>
    <recommendedName>
        <fullName evidence="3">Lipoprotein</fullName>
    </recommendedName>
</protein>
<organism evidence="1 2">
    <name type="scientific">Bordetella genomosp. 8</name>
    <dbReference type="NCBI Taxonomy" id="1416806"/>
    <lineage>
        <taxon>Bacteria</taxon>
        <taxon>Pseudomonadati</taxon>
        <taxon>Pseudomonadota</taxon>
        <taxon>Betaproteobacteria</taxon>
        <taxon>Burkholderiales</taxon>
        <taxon>Alcaligenaceae</taxon>
        <taxon>Bordetella</taxon>
    </lineage>
</organism>
<keyword evidence="2" id="KW-1185">Reference proteome</keyword>
<evidence type="ECO:0008006" key="3">
    <source>
        <dbReference type="Google" id="ProtNLM"/>
    </source>
</evidence>
<dbReference type="PROSITE" id="PS51257">
    <property type="entry name" value="PROKAR_LIPOPROTEIN"/>
    <property type="match status" value="1"/>
</dbReference>